<organism evidence="1 2">
    <name type="scientific">Gossypium laxum</name>
    <dbReference type="NCBI Taxonomy" id="34288"/>
    <lineage>
        <taxon>Eukaryota</taxon>
        <taxon>Viridiplantae</taxon>
        <taxon>Streptophyta</taxon>
        <taxon>Embryophyta</taxon>
        <taxon>Tracheophyta</taxon>
        <taxon>Spermatophyta</taxon>
        <taxon>Magnoliopsida</taxon>
        <taxon>eudicotyledons</taxon>
        <taxon>Gunneridae</taxon>
        <taxon>Pentapetalae</taxon>
        <taxon>rosids</taxon>
        <taxon>malvids</taxon>
        <taxon>Malvales</taxon>
        <taxon>Malvaceae</taxon>
        <taxon>Malvoideae</taxon>
        <taxon>Gossypium</taxon>
    </lineage>
</organism>
<evidence type="ECO:0000313" key="2">
    <source>
        <dbReference type="Proteomes" id="UP000593574"/>
    </source>
</evidence>
<sequence length="53" mass="5842">MAAERNEEDVASANLANESGNDSLLLSISDKFEHASEWIVDSVCSFHMCPNKE</sequence>
<gene>
    <name evidence="1" type="ORF">Golax_010838</name>
</gene>
<dbReference type="EMBL" id="JABEZV010000005">
    <property type="protein sequence ID" value="MBA0711683.1"/>
    <property type="molecule type" value="Genomic_DNA"/>
</dbReference>
<reference evidence="1 2" key="1">
    <citation type="journal article" date="2019" name="Genome Biol. Evol.">
        <title>Insights into the evolution of the New World diploid cottons (Gossypium, subgenus Houzingenia) based on genome sequencing.</title>
        <authorList>
            <person name="Grover C.E."/>
            <person name="Arick M.A. 2nd"/>
            <person name="Thrash A."/>
            <person name="Conover J.L."/>
            <person name="Sanders W.S."/>
            <person name="Peterson D.G."/>
            <person name="Frelichowski J.E."/>
            <person name="Scheffler J.A."/>
            <person name="Scheffler B.E."/>
            <person name="Wendel J.F."/>
        </authorList>
    </citation>
    <scope>NUCLEOTIDE SEQUENCE [LARGE SCALE GENOMIC DNA]</scope>
    <source>
        <strain evidence="1">4</strain>
        <tissue evidence="1">Leaf</tissue>
    </source>
</reference>
<keyword evidence="2" id="KW-1185">Reference proteome</keyword>
<protein>
    <submittedName>
        <fullName evidence="1">Uncharacterized protein</fullName>
    </submittedName>
</protein>
<dbReference type="Proteomes" id="UP000593574">
    <property type="component" value="Unassembled WGS sequence"/>
</dbReference>
<dbReference type="AlphaFoldDB" id="A0A7J8ZIK9"/>
<evidence type="ECO:0000313" key="1">
    <source>
        <dbReference type="EMBL" id="MBA0711683.1"/>
    </source>
</evidence>
<feature type="non-terminal residue" evidence="1">
    <location>
        <position position="53"/>
    </location>
</feature>
<comment type="caution">
    <text evidence="1">The sequence shown here is derived from an EMBL/GenBank/DDBJ whole genome shotgun (WGS) entry which is preliminary data.</text>
</comment>
<accession>A0A7J8ZIK9</accession>
<proteinExistence type="predicted"/>
<name>A0A7J8ZIK9_9ROSI</name>